<dbReference type="EMBL" id="CP021112">
    <property type="protein sequence ID" value="ARQ01764.1"/>
    <property type="molecule type" value="Genomic_DNA"/>
</dbReference>
<keyword evidence="4 10" id="KW-0812">Transmembrane</keyword>
<dbReference type="STRING" id="1235591.CAK95_23695"/>
<reference evidence="11 12" key="1">
    <citation type="submission" date="2017-05" db="EMBL/GenBank/DDBJ databases">
        <title>Full genome sequence of Pseudorhodoplanes sinuspersici.</title>
        <authorList>
            <person name="Dastgheib S.M.M."/>
            <person name="Shavandi M."/>
            <person name="Tirandaz H."/>
        </authorList>
    </citation>
    <scope>NUCLEOTIDE SEQUENCE [LARGE SCALE GENOMIC DNA]</scope>
    <source>
        <strain evidence="11 12">RIPI110</strain>
    </source>
</reference>
<keyword evidence="7 10" id="KW-0626">Porin</keyword>
<dbReference type="GO" id="GO:0015288">
    <property type="term" value="F:porin activity"/>
    <property type="evidence" value="ECO:0007669"/>
    <property type="project" value="UniProtKB-KW"/>
</dbReference>
<keyword evidence="12" id="KW-1185">Reference proteome</keyword>
<dbReference type="AlphaFoldDB" id="A0A1W6ZWL8"/>
<keyword evidence="9 10" id="KW-0998">Cell outer membrane</keyword>
<evidence type="ECO:0000256" key="9">
    <source>
        <dbReference type="ARBA" id="ARBA00023237"/>
    </source>
</evidence>
<organism evidence="11 12">
    <name type="scientific">Pseudorhodoplanes sinuspersici</name>
    <dbReference type="NCBI Taxonomy" id="1235591"/>
    <lineage>
        <taxon>Bacteria</taxon>
        <taxon>Pseudomonadati</taxon>
        <taxon>Pseudomonadota</taxon>
        <taxon>Alphaproteobacteria</taxon>
        <taxon>Hyphomicrobiales</taxon>
        <taxon>Pseudorhodoplanes</taxon>
    </lineage>
</organism>
<dbReference type="GO" id="GO:0009279">
    <property type="term" value="C:cell outer membrane"/>
    <property type="evidence" value="ECO:0007669"/>
    <property type="project" value="UniProtKB-SubCell"/>
</dbReference>
<evidence type="ECO:0000313" key="11">
    <source>
        <dbReference type="EMBL" id="ARQ01764.1"/>
    </source>
</evidence>
<dbReference type="KEGG" id="psin:CAK95_23695"/>
<proteinExistence type="inferred from homology"/>
<sequence length="505" mass="53739">MADDSAIRPLNTSIVSKYETQCAAQSPSGASLACPSLSLSVDDKIPIQTGTIIFEYVKICSLYGVGYYYIPGTDTCIKIGGYVRYEAYHNDVSGHYADRNPSGHFTRNSQTFGQQARFRLTGDVRTQTEYGTLRSYFSFGFNFLNGSADADNGGIQNAIALERAFIQFAGFTFGRSDTFFGFYNGAAYGLVPLGLDGSSGPSGHNVAAYTWQFGNGLSATISIEDSNARSKGVNDLVNVNLGGASDLKGQSVPDIVGNIRVDQAWGSAQIMGGLHKVGARYYAGATPGFSCQNANTTVCDHPGDEWGWGVGGGLTLKMPWDAKDTLSGVIAYSKGAVGFVAYGNSTTNFIHKQGIAFGADPDAIFVTGSGLELTEAWGGTLAFEHYWTPSLRTSIVGAYLNVSYSDQAKAMIAATGGGTCAASGFVAVTNCDPDYSLWRVSSRTMWNPVRNLDIGVEVAYSQIDTAFAGAAIRGSNGNGLSAGVYNVEDQGYWSAAFRVQRNFWP</sequence>
<comment type="function">
    <text evidence="10">Forms passive diffusion pores that allow small molecular weight hydrophilic materials across the outer membrane.</text>
</comment>
<evidence type="ECO:0000256" key="7">
    <source>
        <dbReference type="ARBA" id="ARBA00023114"/>
    </source>
</evidence>
<evidence type="ECO:0000256" key="5">
    <source>
        <dbReference type="ARBA" id="ARBA00022729"/>
    </source>
</evidence>
<dbReference type="Proteomes" id="UP000194137">
    <property type="component" value="Chromosome"/>
</dbReference>
<evidence type="ECO:0000256" key="4">
    <source>
        <dbReference type="ARBA" id="ARBA00022692"/>
    </source>
</evidence>
<dbReference type="SUPFAM" id="SSF56935">
    <property type="entry name" value="Porins"/>
    <property type="match status" value="1"/>
</dbReference>
<keyword evidence="6 10" id="KW-0406">Ion transport</keyword>
<dbReference type="InterPro" id="IPR003684">
    <property type="entry name" value="Porin_alphabac"/>
</dbReference>
<comment type="subcellular location">
    <subcellularLocation>
        <location evidence="10">Cell outer membrane</location>
        <topology evidence="10">Multi-pass membrane protein</topology>
    </subcellularLocation>
</comment>
<keyword evidence="5" id="KW-0732">Signal</keyword>
<keyword evidence="2 10" id="KW-0813">Transport</keyword>
<accession>A0A1W6ZWL8</accession>
<evidence type="ECO:0000313" key="12">
    <source>
        <dbReference type="Proteomes" id="UP000194137"/>
    </source>
</evidence>
<dbReference type="GO" id="GO:0006811">
    <property type="term" value="P:monoatomic ion transport"/>
    <property type="evidence" value="ECO:0007669"/>
    <property type="project" value="UniProtKB-KW"/>
</dbReference>
<evidence type="ECO:0000256" key="8">
    <source>
        <dbReference type="ARBA" id="ARBA00023136"/>
    </source>
</evidence>
<evidence type="ECO:0000256" key="1">
    <source>
        <dbReference type="ARBA" id="ARBA00009521"/>
    </source>
</evidence>
<gene>
    <name evidence="11" type="ORF">CAK95_23695</name>
</gene>
<comment type="similarity">
    <text evidence="1 10">Belongs to the alphaproteobacteria porin family.</text>
</comment>
<keyword evidence="3 10" id="KW-1134">Transmembrane beta strand</keyword>
<evidence type="ECO:0000256" key="10">
    <source>
        <dbReference type="RuleBase" id="RU364005"/>
    </source>
</evidence>
<keyword evidence="8 10" id="KW-0472">Membrane</keyword>
<evidence type="ECO:0000256" key="2">
    <source>
        <dbReference type="ARBA" id="ARBA00022448"/>
    </source>
</evidence>
<comment type="domain">
    <text evidence="10">Consists of 16-stranded beta-barrel sheets, with large surface-exposed loops, that form a transmembrane pore at the center of each barrel. The pore is partially ocluded by a peptide loop that folds into the pore lumen.</text>
</comment>
<dbReference type="Pfam" id="PF02530">
    <property type="entry name" value="Porin_2"/>
    <property type="match status" value="1"/>
</dbReference>
<evidence type="ECO:0000256" key="6">
    <source>
        <dbReference type="ARBA" id="ARBA00023065"/>
    </source>
</evidence>
<evidence type="ECO:0000256" key="3">
    <source>
        <dbReference type="ARBA" id="ARBA00022452"/>
    </source>
</evidence>
<protein>
    <recommendedName>
        <fullName evidence="10">Porin</fullName>
    </recommendedName>
</protein>
<name>A0A1W6ZWL8_9HYPH</name>
<dbReference type="GO" id="GO:0046930">
    <property type="term" value="C:pore complex"/>
    <property type="evidence" value="ECO:0007669"/>
    <property type="project" value="UniProtKB-KW"/>
</dbReference>